<dbReference type="InterPro" id="IPR012674">
    <property type="entry name" value="Calycin"/>
</dbReference>
<dbReference type="Gene3D" id="2.40.128.20">
    <property type="match status" value="1"/>
</dbReference>
<dbReference type="Proteomes" id="UP000284794">
    <property type="component" value="Unassembled WGS sequence"/>
</dbReference>
<dbReference type="EMBL" id="QSIS01000010">
    <property type="protein sequence ID" value="RHD07953.1"/>
    <property type="molecule type" value="Genomic_DNA"/>
</dbReference>
<organism evidence="2 3">
    <name type="scientific">Lachnospira eligens</name>
    <dbReference type="NCBI Taxonomy" id="39485"/>
    <lineage>
        <taxon>Bacteria</taxon>
        <taxon>Bacillati</taxon>
        <taxon>Bacillota</taxon>
        <taxon>Clostridia</taxon>
        <taxon>Lachnospirales</taxon>
        <taxon>Lachnospiraceae</taxon>
        <taxon>Lachnospira</taxon>
    </lineage>
</organism>
<evidence type="ECO:0000313" key="3">
    <source>
        <dbReference type="Proteomes" id="UP000284794"/>
    </source>
</evidence>
<accession>A0A414DBR0</accession>
<comment type="caution">
    <text evidence="2">The sequence shown here is derived from an EMBL/GenBank/DDBJ whole genome shotgun (WGS) entry which is preliminary data.</text>
</comment>
<sequence length="177" mass="20178">MNCLGYKQSVEEGRLNNKDKVFIKIKGLYTGTMDEEASFDGEEAEVIESQDDEVEVINVGTYSVVNGKEYIRYEEVYDDSQERSSSIIKIDGDSVEVTKKGVVSTKMRFTMGSKNMTYYQTPYGNMSLGIITKSLEIERTEDTISIYLVYGMEVNCEHLSDCDMQITITTRELRIDE</sequence>
<reference evidence="3 4" key="1">
    <citation type="submission" date="2018-08" db="EMBL/GenBank/DDBJ databases">
        <title>A genome reference for cultivated species of the human gut microbiota.</title>
        <authorList>
            <person name="Zou Y."/>
            <person name="Xue W."/>
            <person name="Luo G."/>
        </authorList>
    </citation>
    <scope>NUCLEOTIDE SEQUENCE [LARGE SCALE GENOMIC DNA]</scope>
    <source>
        <strain evidence="2 3">AM32-2AC</strain>
        <strain evidence="1 4">AM37-3BH</strain>
    </source>
</reference>
<protein>
    <submittedName>
        <fullName evidence="2">DUF1934 domain-containing protein</fullName>
    </submittedName>
</protein>
<dbReference type="AlphaFoldDB" id="A0A414DBR0"/>
<dbReference type="EMBL" id="QSHM01000002">
    <property type="protein sequence ID" value="RHC14718.1"/>
    <property type="molecule type" value="Genomic_DNA"/>
</dbReference>
<dbReference type="Proteomes" id="UP000285844">
    <property type="component" value="Unassembled WGS sequence"/>
</dbReference>
<gene>
    <name evidence="2" type="ORF">DW811_08455</name>
    <name evidence="1" type="ORF">DW858_02520</name>
</gene>
<evidence type="ECO:0000313" key="2">
    <source>
        <dbReference type="EMBL" id="RHD07953.1"/>
    </source>
</evidence>
<evidence type="ECO:0000313" key="4">
    <source>
        <dbReference type="Proteomes" id="UP000285844"/>
    </source>
</evidence>
<dbReference type="InterPro" id="IPR015231">
    <property type="entry name" value="DUF1934"/>
</dbReference>
<dbReference type="Pfam" id="PF09148">
    <property type="entry name" value="DUF1934"/>
    <property type="match status" value="1"/>
</dbReference>
<evidence type="ECO:0000313" key="1">
    <source>
        <dbReference type="EMBL" id="RHC14718.1"/>
    </source>
</evidence>
<dbReference type="SUPFAM" id="SSF50814">
    <property type="entry name" value="Lipocalins"/>
    <property type="match status" value="1"/>
</dbReference>
<proteinExistence type="predicted"/>
<name>A0A414DBR0_9FIRM</name>